<evidence type="ECO:0000313" key="12">
    <source>
        <dbReference type="Proteomes" id="UP001165190"/>
    </source>
</evidence>
<evidence type="ECO:0000313" key="11">
    <source>
        <dbReference type="EMBL" id="GMJ05858.1"/>
    </source>
</evidence>
<keyword evidence="12" id="KW-1185">Reference proteome</keyword>
<keyword evidence="4" id="KW-0677">Repeat</keyword>
<dbReference type="SUPFAM" id="SSF56112">
    <property type="entry name" value="Protein kinase-like (PK-like)"/>
    <property type="match status" value="1"/>
</dbReference>
<keyword evidence="2" id="KW-0433">Leucine-rich repeat</keyword>
<dbReference type="InterPro" id="IPR050647">
    <property type="entry name" value="Plant_LRR-RLKs"/>
</dbReference>
<evidence type="ECO:0000256" key="5">
    <source>
        <dbReference type="ARBA" id="ARBA00022989"/>
    </source>
</evidence>
<dbReference type="GO" id="GO:0004672">
    <property type="term" value="F:protein kinase activity"/>
    <property type="evidence" value="ECO:0007669"/>
    <property type="project" value="InterPro"/>
</dbReference>
<reference evidence="11" key="1">
    <citation type="submission" date="2023-05" db="EMBL/GenBank/DDBJ databases">
        <title>Genome and transcriptome analyses reveal genes involved in the formation of fine ridges on petal epidermal cells in Hibiscus trionum.</title>
        <authorList>
            <person name="Koshimizu S."/>
            <person name="Masuda S."/>
            <person name="Ishii T."/>
            <person name="Shirasu K."/>
            <person name="Hoshino A."/>
            <person name="Arita M."/>
        </authorList>
    </citation>
    <scope>NUCLEOTIDE SEQUENCE</scope>
    <source>
        <strain evidence="11">Hamamatsu line</strain>
    </source>
</reference>
<dbReference type="InterPro" id="IPR001245">
    <property type="entry name" value="Ser-Thr/Tyr_kinase_cat_dom"/>
</dbReference>
<evidence type="ECO:0000256" key="2">
    <source>
        <dbReference type="ARBA" id="ARBA00022614"/>
    </source>
</evidence>
<evidence type="ECO:0000256" key="4">
    <source>
        <dbReference type="ARBA" id="ARBA00022737"/>
    </source>
</evidence>
<dbReference type="Proteomes" id="UP001165190">
    <property type="component" value="Unassembled WGS sequence"/>
</dbReference>
<dbReference type="PANTHER" id="PTHR48056:SF61">
    <property type="entry name" value="PROTEIN KINASE DOMAIN-CONTAINING PROTEIN"/>
    <property type="match status" value="1"/>
</dbReference>
<dbReference type="Pfam" id="PF00560">
    <property type="entry name" value="LRR_1"/>
    <property type="match status" value="3"/>
</dbReference>
<dbReference type="GO" id="GO:0033612">
    <property type="term" value="F:receptor serine/threonine kinase binding"/>
    <property type="evidence" value="ECO:0007669"/>
    <property type="project" value="TreeGrafter"/>
</dbReference>
<keyword evidence="7" id="KW-0325">Glycoprotein</keyword>
<feature type="domain" description="Protein kinase" evidence="10">
    <location>
        <begin position="393"/>
        <end position="663"/>
    </location>
</feature>
<comment type="subcellular location">
    <subcellularLocation>
        <location evidence="1">Membrane</location>
    </subcellularLocation>
</comment>
<comment type="caution">
    <text evidence="11">The sequence shown here is derived from an EMBL/GenBank/DDBJ whole genome shotgun (WGS) entry which is preliminary data.</text>
</comment>
<keyword evidence="3 8" id="KW-0812">Transmembrane</keyword>
<protein>
    <recommendedName>
        <fullName evidence="10">Protein kinase domain-containing protein</fullName>
    </recommendedName>
</protein>
<keyword evidence="6 8" id="KW-0472">Membrane</keyword>
<evidence type="ECO:0000256" key="8">
    <source>
        <dbReference type="SAM" id="Phobius"/>
    </source>
</evidence>
<sequence>MEFFLIFCLSWSLLFPLCESQLQTSQSQVLLQLKKHLEYPKQLEIWYDRKTEFCSLSPSANLNISCEFNSVTELKIMGDKPATQVSGFSGFPIPNKTLSETFSMDSFVTTLSRLSSLKVLSLVSLGIWGPLPDKIHRLSSLEYLDLSSNFLFGSIPPKISTLSKLQTFVLDDNVFNDTLPSWLNSLQNLTFLSMNNNKLKGPFPAELFSLPNISHLNLASNALSGSLSGNLNCGRNLEFVDISNNRLMGSLPSCLNSETSSKRVVKFSGNCLSIARHYQHPESYCREFEVHVYKSNGGGKGIGLMVGLIAGISVVVVLLAIGFLVVCRRYCPRAISEQHLLQKSVPDNSTTGFSSDILTNASYVSESAKSGAQILPTCRAFTLEELKEATNNFDNSTFLGEGSYGKLFKGRLENGIQVAIRCLPTSKKYSIRNLKLRLEMLAKIRHPHLVCILGHCIEVKQDDQCSVNRVFLVFEYIPNGNFRSHLSGNFPGEVLNWPERLAVLIGVCKAVHFLHTGVIPGFFHNKLKANNILINEHRLAKLSDYGLSIISEETGNYGTKGEEPKSWQMTILEDDVYSFGLILLESLLGPSVAVKKEATLRGELASLSNQEGRARMMNPVVLATSSQESVSIVVSLTSKCICPELWSRPSFEDILWNLQHAAQVQASIPHA</sequence>
<dbReference type="InterPro" id="IPR032675">
    <property type="entry name" value="LRR_dom_sf"/>
</dbReference>
<dbReference type="PANTHER" id="PTHR48056">
    <property type="entry name" value="LRR RECEPTOR-LIKE SERINE/THREONINE-PROTEIN KINASE-RELATED"/>
    <property type="match status" value="1"/>
</dbReference>
<evidence type="ECO:0000256" key="6">
    <source>
        <dbReference type="ARBA" id="ARBA00023136"/>
    </source>
</evidence>
<dbReference type="Gene3D" id="1.10.510.10">
    <property type="entry name" value="Transferase(Phosphotransferase) domain 1"/>
    <property type="match status" value="1"/>
</dbReference>
<feature type="signal peptide" evidence="9">
    <location>
        <begin position="1"/>
        <end position="20"/>
    </location>
</feature>
<keyword evidence="9" id="KW-0732">Signal</keyword>
<accession>A0A9W7MIL8</accession>
<proteinExistence type="predicted"/>
<dbReference type="FunFam" id="3.80.10.10:FF:000380">
    <property type="entry name" value="Putative inactive leucine-rich repeat receptor-like protein kinase"/>
    <property type="match status" value="1"/>
</dbReference>
<evidence type="ECO:0000256" key="1">
    <source>
        <dbReference type="ARBA" id="ARBA00004370"/>
    </source>
</evidence>
<evidence type="ECO:0000256" key="3">
    <source>
        <dbReference type="ARBA" id="ARBA00022692"/>
    </source>
</evidence>
<dbReference type="InterPro" id="IPR011009">
    <property type="entry name" value="Kinase-like_dom_sf"/>
</dbReference>
<dbReference type="OrthoDB" id="676979at2759"/>
<dbReference type="Gene3D" id="3.30.200.20">
    <property type="entry name" value="Phosphorylase Kinase, domain 1"/>
    <property type="match status" value="1"/>
</dbReference>
<keyword evidence="5 8" id="KW-1133">Transmembrane helix</keyword>
<dbReference type="FunFam" id="1.10.510.10:FF:000657">
    <property type="entry name" value="Putative inactive leucine-rich repeat receptor-like protein kinase"/>
    <property type="match status" value="1"/>
</dbReference>
<feature type="chain" id="PRO_5040816732" description="Protein kinase domain-containing protein" evidence="9">
    <location>
        <begin position="21"/>
        <end position="671"/>
    </location>
</feature>
<dbReference type="Pfam" id="PF07714">
    <property type="entry name" value="PK_Tyr_Ser-Thr"/>
    <property type="match status" value="1"/>
</dbReference>
<evidence type="ECO:0000256" key="9">
    <source>
        <dbReference type="SAM" id="SignalP"/>
    </source>
</evidence>
<dbReference type="GO" id="GO:0005524">
    <property type="term" value="F:ATP binding"/>
    <property type="evidence" value="ECO:0007669"/>
    <property type="project" value="InterPro"/>
</dbReference>
<dbReference type="GO" id="GO:0016020">
    <property type="term" value="C:membrane"/>
    <property type="evidence" value="ECO:0007669"/>
    <property type="project" value="UniProtKB-SubCell"/>
</dbReference>
<gene>
    <name evidence="11" type="ORF">HRI_004255000</name>
</gene>
<feature type="transmembrane region" description="Helical" evidence="8">
    <location>
        <begin position="302"/>
        <end position="326"/>
    </location>
</feature>
<dbReference type="EMBL" id="BSYR01000045">
    <property type="protein sequence ID" value="GMJ05858.1"/>
    <property type="molecule type" value="Genomic_DNA"/>
</dbReference>
<evidence type="ECO:0000259" key="10">
    <source>
        <dbReference type="PROSITE" id="PS50011"/>
    </source>
</evidence>
<dbReference type="InterPro" id="IPR000719">
    <property type="entry name" value="Prot_kinase_dom"/>
</dbReference>
<dbReference type="InterPro" id="IPR001611">
    <property type="entry name" value="Leu-rich_rpt"/>
</dbReference>
<name>A0A9W7MIL8_HIBTR</name>
<dbReference type="AlphaFoldDB" id="A0A9W7MIL8"/>
<dbReference type="Gene3D" id="3.80.10.10">
    <property type="entry name" value="Ribonuclease Inhibitor"/>
    <property type="match status" value="1"/>
</dbReference>
<dbReference type="PROSITE" id="PS50011">
    <property type="entry name" value="PROTEIN_KINASE_DOM"/>
    <property type="match status" value="1"/>
</dbReference>
<organism evidence="11 12">
    <name type="scientific">Hibiscus trionum</name>
    <name type="common">Flower of an hour</name>
    <dbReference type="NCBI Taxonomy" id="183268"/>
    <lineage>
        <taxon>Eukaryota</taxon>
        <taxon>Viridiplantae</taxon>
        <taxon>Streptophyta</taxon>
        <taxon>Embryophyta</taxon>
        <taxon>Tracheophyta</taxon>
        <taxon>Spermatophyta</taxon>
        <taxon>Magnoliopsida</taxon>
        <taxon>eudicotyledons</taxon>
        <taxon>Gunneridae</taxon>
        <taxon>Pentapetalae</taxon>
        <taxon>rosids</taxon>
        <taxon>malvids</taxon>
        <taxon>Malvales</taxon>
        <taxon>Malvaceae</taxon>
        <taxon>Malvoideae</taxon>
        <taxon>Hibiscus</taxon>
    </lineage>
</organism>
<evidence type="ECO:0000256" key="7">
    <source>
        <dbReference type="ARBA" id="ARBA00023180"/>
    </source>
</evidence>
<dbReference type="SUPFAM" id="SSF52058">
    <property type="entry name" value="L domain-like"/>
    <property type="match status" value="1"/>
</dbReference>